<gene>
    <name evidence="1" type="ORF">DC3_28510</name>
</gene>
<accession>A0A511N461</accession>
<sequence length="63" mass="7252">MLPSALLKLPSDEFMINMGVGLRADRMDYENGQGEYWWISILKAFGFKMQDPNELPPDGVTWM</sequence>
<dbReference type="AlphaFoldDB" id="A0A511N461"/>
<dbReference type="Proteomes" id="UP000321306">
    <property type="component" value="Unassembled WGS sequence"/>
</dbReference>
<keyword evidence="2" id="KW-1185">Reference proteome</keyword>
<organism evidence="1 2">
    <name type="scientific">Deinococcus cellulosilyticus (strain DSM 18568 / NBRC 106333 / KACC 11606 / 5516J-15)</name>
    <dbReference type="NCBI Taxonomy" id="1223518"/>
    <lineage>
        <taxon>Bacteria</taxon>
        <taxon>Thermotogati</taxon>
        <taxon>Deinococcota</taxon>
        <taxon>Deinococci</taxon>
        <taxon>Deinococcales</taxon>
        <taxon>Deinococcaceae</taxon>
        <taxon>Deinococcus</taxon>
    </lineage>
</organism>
<dbReference type="RefSeq" id="WP_146885296.1">
    <property type="nucleotide sequence ID" value="NZ_BJXB01000012.1"/>
</dbReference>
<name>A0A511N461_DEIC1</name>
<evidence type="ECO:0000313" key="1">
    <source>
        <dbReference type="EMBL" id="GEM47216.1"/>
    </source>
</evidence>
<proteinExistence type="predicted"/>
<reference evidence="1 2" key="1">
    <citation type="submission" date="2019-07" db="EMBL/GenBank/DDBJ databases">
        <title>Whole genome shotgun sequence of Deinococcus cellulosilyticus NBRC 106333.</title>
        <authorList>
            <person name="Hosoyama A."/>
            <person name="Uohara A."/>
            <person name="Ohji S."/>
            <person name="Ichikawa N."/>
        </authorList>
    </citation>
    <scope>NUCLEOTIDE SEQUENCE [LARGE SCALE GENOMIC DNA]</scope>
    <source>
        <strain evidence="1 2">NBRC 106333</strain>
    </source>
</reference>
<dbReference type="EMBL" id="BJXB01000012">
    <property type="protein sequence ID" value="GEM47216.1"/>
    <property type="molecule type" value="Genomic_DNA"/>
</dbReference>
<protein>
    <submittedName>
        <fullName evidence="1">Uncharacterized protein</fullName>
    </submittedName>
</protein>
<evidence type="ECO:0000313" key="2">
    <source>
        <dbReference type="Proteomes" id="UP000321306"/>
    </source>
</evidence>
<comment type="caution">
    <text evidence="1">The sequence shown here is derived from an EMBL/GenBank/DDBJ whole genome shotgun (WGS) entry which is preliminary data.</text>
</comment>